<dbReference type="Proteomes" id="UP000502179">
    <property type="component" value="Chromosome"/>
</dbReference>
<protein>
    <recommendedName>
        <fullName evidence="7">Redox-sensing transcriptional repressor Rex</fullName>
    </recommendedName>
</protein>
<evidence type="ECO:0000256" key="5">
    <source>
        <dbReference type="ARBA" id="ARBA00023125"/>
    </source>
</evidence>
<dbReference type="KEGG" id="tav:G4V39_01995"/>
<dbReference type="InterPro" id="IPR036390">
    <property type="entry name" value="WH_DNA-bd_sf"/>
</dbReference>
<evidence type="ECO:0000313" key="9">
    <source>
        <dbReference type="Proteomes" id="UP000502179"/>
    </source>
</evidence>
<keyword evidence="3 7" id="KW-0805">Transcription regulation</keyword>
<dbReference type="PANTHER" id="PTHR35786">
    <property type="entry name" value="REDOX-SENSING TRANSCRIPTIONAL REPRESSOR REX"/>
    <property type="match status" value="1"/>
</dbReference>
<keyword evidence="1 7" id="KW-0963">Cytoplasm</keyword>
<comment type="similarity">
    <text evidence="7">Belongs to the transcriptional regulatory Rex family.</text>
</comment>
<dbReference type="PANTHER" id="PTHR35786:SF1">
    <property type="entry name" value="REDOX-SENSING TRANSCRIPTIONAL REPRESSOR REX 1"/>
    <property type="match status" value="1"/>
</dbReference>
<dbReference type="InterPro" id="IPR003781">
    <property type="entry name" value="CoA-bd"/>
</dbReference>
<comment type="subunit">
    <text evidence="7">Homodimer.</text>
</comment>
<dbReference type="Gene3D" id="1.10.10.10">
    <property type="entry name" value="Winged helix-like DNA-binding domain superfamily/Winged helix DNA-binding domain"/>
    <property type="match status" value="1"/>
</dbReference>
<dbReference type="GO" id="GO:0005737">
    <property type="term" value="C:cytoplasm"/>
    <property type="evidence" value="ECO:0007669"/>
    <property type="project" value="UniProtKB-SubCell"/>
</dbReference>
<dbReference type="GO" id="GO:0003677">
    <property type="term" value="F:DNA binding"/>
    <property type="evidence" value="ECO:0007669"/>
    <property type="project" value="UniProtKB-UniRule"/>
</dbReference>
<evidence type="ECO:0000256" key="7">
    <source>
        <dbReference type="HAMAP-Rule" id="MF_01131"/>
    </source>
</evidence>
<reference evidence="8 9" key="1">
    <citation type="submission" date="2020-02" db="EMBL/GenBank/DDBJ databases">
        <title>Genome analysis of Thermosulfuriphilus ammonigenes ST65T, an anaerobic thermophilic chemolithoautotrophic bacterium isolated from a deep-sea hydrothermal vent.</title>
        <authorList>
            <person name="Slobodkina G."/>
            <person name="Allioux M."/>
            <person name="Merkel A."/>
            <person name="Alain K."/>
            <person name="Jebbar M."/>
            <person name="Slobodkin A."/>
        </authorList>
    </citation>
    <scope>NUCLEOTIDE SEQUENCE [LARGE SCALE GENOMIC DNA]</scope>
    <source>
        <strain evidence="8 9">ST65</strain>
    </source>
</reference>
<keyword evidence="2 7" id="KW-0678">Repressor</keyword>
<evidence type="ECO:0000256" key="1">
    <source>
        <dbReference type="ARBA" id="ARBA00022490"/>
    </source>
</evidence>
<dbReference type="AlphaFoldDB" id="A0A6G7PU57"/>
<comment type="subcellular location">
    <subcellularLocation>
        <location evidence="7">Cytoplasm</location>
    </subcellularLocation>
</comment>
<dbReference type="SUPFAM" id="SSF46785">
    <property type="entry name" value="Winged helix' DNA-binding domain"/>
    <property type="match status" value="1"/>
</dbReference>
<name>A0A6G7PU57_9BACT</name>
<keyword evidence="5 7" id="KW-0238">DNA-binding</keyword>
<evidence type="ECO:0000256" key="4">
    <source>
        <dbReference type="ARBA" id="ARBA00023027"/>
    </source>
</evidence>
<proteinExistence type="inferred from homology"/>
<dbReference type="Pfam" id="PF06971">
    <property type="entry name" value="Put_DNA-bind_N"/>
    <property type="match status" value="1"/>
</dbReference>
<dbReference type="Pfam" id="PF02629">
    <property type="entry name" value="CoA_binding"/>
    <property type="match status" value="1"/>
</dbReference>
<dbReference type="NCBIfam" id="NF003994">
    <property type="entry name" value="PRK05472.2-3"/>
    <property type="match status" value="1"/>
</dbReference>
<sequence>MEFRDSQSTIIRLFLYRRCLEELLRKGRRVISSQAMAHYCGVNPAQLRKDLSFFGRFGVRGVGYNVPQLLEEIKNILGLNQKRRIALVGFNPLGETVMRYFIEPREEYELTAVFDYDSQKVGQVVKEGLQVEAIESLPQRVHEGEIEIGVICTERELAEQAVGDLAEAGVRGILNFSPVRLNCLPHVIVQNVDFTILLDTLTYSMSEKGRRKTGRRQYNKVKQIVAAVL</sequence>
<evidence type="ECO:0000256" key="2">
    <source>
        <dbReference type="ARBA" id="ARBA00022491"/>
    </source>
</evidence>
<dbReference type="GO" id="GO:0045892">
    <property type="term" value="P:negative regulation of DNA-templated transcription"/>
    <property type="evidence" value="ECO:0007669"/>
    <property type="project" value="InterPro"/>
</dbReference>
<keyword evidence="4 7" id="KW-0520">NAD</keyword>
<dbReference type="RefSeq" id="WP_166031339.1">
    <property type="nucleotide sequence ID" value="NZ_CP048877.1"/>
</dbReference>
<comment type="function">
    <text evidence="7">Modulates transcription in response to changes in cellular NADH/NAD(+) redox state.</text>
</comment>
<dbReference type="NCBIfam" id="NF003995">
    <property type="entry name" value="PRK05472.2-4"/>
    <property type="match status" value="1"/>
</dbReference>
<keyword evidence="9" id="KW-1185">Reference proteome</keyword>
<gene>
    <name evidence="7" type="primary">rex</name>
    <name evidence="8" type="ORF">G4V39_01995</name>
</gene>
<dbReference type="Gene3D" id="3.40.50.720">
    <property type="entry name" value="NAD(P)-binding Rossmann-like Domain"/>
    <property type="match status" value="1"/>
</dbReference>
<dbReference type="InterPro" id="IPR009718">
    <property type="entry name" value="Rex_DNA-bd_C_dom"/>
</dbReference>
<feature type="DNA-binding region" description="H-T-H motif" evidence="7">
    <location>
        <begin position="15"/>
        <end position="54"/>
    </location>
</feature>
<dbReference type="EMBL" id="CP048877">
    <property type="protein sequence ID" value="QIJ71117.1"/>
    <property type="molecule type" value="Genomic_DNA"/>
</dbReference>
<organism evidence="8 9">
    <name type="scientific">Thermosulfuriphilus ammonigenes</name>
    <dbReference type="NCBI Taxonomy" id="1936021"/>
    <lineage>
        <taxon>Bacteria</taxon>
        <taxon>Pseudomonadati</taxon>
        <taxon>Thermodesulfobacteriota</taxon>
        <taxon>Thermodesulfobacteria</taxon>
        <taxon>Thermodesulfobacteriales</taxon>
        <taxon>Thermodesulfobacteriaceae</taxon>
        <taxon>Thermosulfuriphilus</taxon>
    </lineage>
</organism>
<dbReference type="SMART" id="SM00881">
    <property type="entry name" value="CoA_binding"/>
    <property type="match status" value="1"/>
</dbReference>
<dbReference type="InterPro" id="IPR036388">
    <property type="entry name" value="WH-like_DNA-bd_sf"/>
</dbReference>
<keyword evidence="6 7" id="KW-0804">Transcription</keyword>
<dbReference type="GO" id="GO:0051775">
    <property type="term" value="P:response to redox state"/>
    <property type="evidence" value="ECO:0007669"/>
    <property type="project" value="InterPro"/>
</dbReference>
<evidence type="ECO:0000313" key="8">
    <source>
        <dbReference type="EMBL" id="QIJ71117.1"/>
    </source>
</evidence>
<dbReference type="GO" id="GO:0003700">
    <property type="term" value="F:DNA-binding transcription factor activity"/>
    <property type="evidence" value="ECO:0007669"/>
    <property type="project" value="UniProtKB-UniRule"/>
</dbReference>
<dbReference type="InterPro" id="IPR058236">
    <property type="entry name" value="Rex_actinobacterial-type"/>
</dbReference>
<dbReference type="NCBIfam" id="NF003996">
    <property type="entry name" value="PRK05472.2-5"/>
    <property type="match status" value="1"/>
</dbReference>
<dbReference type="InterPro" id="IPR036291">
    <property type="entry name" value="NAD(P)-bd_dom_sf"/>
</dbReference>
<accession>A0A6G7PU57</accession>
<dbReference type="SUPFAM" id="SSF51735">
    <property type="entry name" value="NAD(P)-binding Rossmann-fold domains"/>
    <property type="match status" value="1"/>
</dbReference>
<comment type="caution">
    <text evidence="7">Lacks conserved residue(s) required for the propagation of feature annotation.</text>
</comment>
<dbReference type="InterPro" id="IPR022876">
    <property type="entry name" value="Tscrpt_rep_Rex"/>
</dbReference>
<evidence type="ECO:0000256" key="6">
    <source>
        <dbReference type="ARBA" id="ARBA00023163"/>
    </source>
</evidence>
<evidence type="ECO:0000256" key="3">
    <source>
        <dbReference type="ARBA" id="ARBA00023015"/>
    </source>
</evidence>
<dbReference type="HAMAP" id="MF_01131">
    <property type="entry name" value="Rex"/>
    <property type="match status" value="1"/>
</dbReference>
<dbReference type="NCBIfam" id="NF003993">
    <property type="entry name" value="PRK05472.2-2"/>
    <property type="match status" value="1"/>
</dbReference>